<protein>
    <submittedName>
        <fullName evidence="2">9326_t:CDS:1</fullName>
    </submittedName>
</protein>
<evidence type="ECO:0000256" key="1">
    <source>
        <dbReference type="SAM" id="MobiDB-lite"/>
    </source>
</evidence>
<evidence type="ECO:0000313" key="2">
    <source>
        <dbReference type="EMBL" id="CAG8477347.1"/>
    </source>
</evidence>
<dbReference type="EMBL" id="CAJVPJ010000100">
    <property type="protein sequence ID" value="CAG8477347.1"/>
    <property type="molecule type" value="Genomic_DNA"/>
</dbReference>
<accession>A0A9N8WBK2</accession>
<feature type="non-terminal residue" evidence="2">
    <location>
        <position position="1"/>
    </location>
</feature>
<evidence type="ECO:0000313" key="3">
    <source>
        <dbReference type="Proteomes" id="UP000789572"/>
    </source>
</evidence>
<feature type="region of interest" description="Disordered" evidence="1">
    <location>
        <begin position="1"/>
        <end position="41"/>
    </location>
</feature>
<organism evidence="2 3">
    <name type="scientific">Paraglomus occultum</name>
    <dbReference type="NCBI Taxonomy" id="144539"/>
    <lineage>
        <taxon>Eukaryota</taxon>
        <taxon>Fungi</taxon>
        <taxon>Fungi incertae sedis</taxon>
        <taxon>Mucoromycota</taxon>
        <taxon>Glomeromycotina</taxon>
        <taxon>Glomeromycetes</taxon>
        <taxon>Paraglomerales</taxon>
        <taxon>Paraglomeraceae</taxon>
        <taxon>Paraglomus</taxon>
    </lineage>
</organism>
<feature type="compositionally biased region" description="Basic and acidic residues" evidence="1">
    <location>
        <begin position="12"/>
        <end position="24"/>
    </location>
</feature>
<dbReference type="AlphaFoldDB" id="A0A9N8WBK2"/>
<gene>
    <name evidence="2" type="ORF">POCULU_LOCUS1354</name>
</gene>
<keyword evidence="3" id="KW-1185">Reference proteome</keyword>
<comment type="caution">
    <text evidence="2">The sequence shown here is derived from an EMBL/GenBank/DDBJ whole genome shotgun (WGS) entry which is preliminary data.</text>
</comment>
<proteinExistence type="predicted"/>
<name>A0A9N8WBK2_9GLOM</name>
<sequence>DPSNPSAPSSPRPDDNDNSSHSDSNDSDIDSNPRKKRRRVGDLVWIDKKTLRRIPRDKMDTKLGPFIIIRKNKSGTYYVKDRKTGVELRTVQHRWGEPMVEIEQIEGIHKGPNFLDK</sequence>
<dbReference type="Proteomes" id="UP000789572">
    <property type="component" value="Unassembled WGS sequence"/>
</dbReference>
<reference evidence="2" key="1">
    <citation type="submission" date="2021-06" db="EMBL/GenBank/DDBJ databases">
        <authorList>
            <person name="Kallberg Y."/>
            <person name="Tangrot J."/>
            <person name="Rosling A."/>
        </authorList>
    </citation>
    <scope>NUCLEOTIDE SEQUENCE</scope>
    <source>
        <strain evidence="2">IA702</strain>
    </source>
</reference>